<dbReference type="Gene3D" id="1.20.1250.20">
    <property type="entry name" value="MFS general substrate transporter like domains"/>
    <property type="match status" value="2"/>
</dbReference>
<dbReference type="PROSITE" id="PS00018">
    <property type="entry name" value="EF_HAND_1"/>
    <property type="match status" value="1"/>
</dbReference>
<evidence type="ECO:0000256" key="3">
    <source>
        <dbReference type="ARBA" id="ARBA00022692"/>
    </source>
</evidence>
<dbReference type="Pfam" id="PF07690">
    <property type="entry name" value="MFS_1"/>
    <property type="match status" value="1"/>
</dbReference>
<dbReference type="InterPro" id="IPR050189">
    <property type="entry name" value="MFS_Efflux_Transporters"/>
</dbReference>
<feature type="transmembrane region" description="Helical" evidence="6">
    <location>
        <begin position="341"/>
        <end position="358"/>
    </location>
</feature>
<feature type="domain" description="Major facilitator superfamily (MFS) profile" evidence="7">
    <location>
        <begin position="1"/>
        <end position="359"/>
    </location>
</feature>
<dbReference type="InterPro" id="IPR036259">
    <property type="entry name" value="MFS_trans_sf"/>
</dbReference>
<evidence type="ECO:0000256" key="2">
    <source>
        <dbReference type="ARBA" id="ARBA00022475"/>
    </source>
</evidence>
<feature type="transmembrane region" description="Helical" evidence="6">
    <location>
        <begin position="278"/>
        <end position="303"/>
    </location>
</feature>
<dbReference type="PANTHER" id="PTHR43124:SF3">
    <property type="entry name" value="CHLORAMPHENICOL EFFLUX PUMP RV0191"/>
    <property type="match status" value="1"/>
</dbReference>
<dbReference type="SUPFAM" id="SSF103473">
    <property type="entry name" value="MFS general substrate transporter"/>
    <property type="match status" value="1"/>
</dbReference>
<feature type="non-terminal residue" evidence="8">
    <location>
        <position position="359"/>
    </location>
</feature>
<keyword evidence="4 6" id="KW-1133">Transmembrane helix</keyword>
<dbReference type="GO" id="GO:0022857">
    <property type="term" value="F:transmembrane transporter activity"/>
    <property type="evidence" value="ECO:0007669"/>
    <property type="project" value="InterPro"/>
</dbReference>
<evidence type="ECO:0000256" key="4">
    <source>
        <dbReference type="ARBA" id="ARBA00022989"/>
    </source>
</evidence>
<dbReference type="EMBL" id="UINC01104548">
    <property type="protein sequence ID" value="SVC67779.1"/>
    <property type="molecule type" value="Genomic_DNA"/>
</dbReference>
<keyword evidence="5 6" id="KW-0472">Membrane</keyword>
<keyword evidence="2" id="KW-1003">Cell membrane</keyword>
<feature type="transmembrane region" description="Helical" evidence="6">
    <location>
        <begin position="15"/>
        <end position="33"/>
    </location>
</feature>
<evidence type="ECO:0000259" key="7">
    <source>
        <dbReference type="PROSITE" id="PS50850"/>
    </source>
</evidence>
<dbReference type="PROSITE" id="PS50850">
    <property type="entry name" value="MFS"/>
    <property type="match status" value="1"/>
</dbReference>
<protein>
    <recommendedName>
        <fullName evidence="7">Major facilitator superfamily (MFS) profile domain-containing protein</fullName>
    </recommendedName>
</protein>
<feature type="transmembrane region" description="Helical" evidence="6">
    <location>
        <begin position="223"/>
        <end position="242"/>
    </location>
</feature>
<feature type="transmembrane region" description="Helical" evidence="6">
    <location>
        <begin position="136"/>
        <end position="155"/>
    </location>
</feature>
<gene>
    <name evidence="8" type="ORF">METZ01_LOCUS320633</name>
</gene>
<evidence type="ECO:0000313" key="8">
    <source>
        <dbReference type="EMBL" id="SVC67779.1"/>
    </source>
</evidence>
<dbReference type="InterPro" id="IPR018247">
    <property type="entry name" value="EF_Hand_1_Ca_BS"/>
</dbReference>
<feature type="transmembrane region" description="Helical" evidence="6">
    <location>
        <begin position="315"/>
        <end position="335"/>
    </location>
</feature>
<name>A0A382P302_9ZZZZ</name>
<evidence type="ECO:0000256" key="5">
    <source>
        <dbReference type="ARBA" id="ARBA00023136"/>
    </source>
</evidence>
<keyword evidence="3 6" id="KW-0812">Transmembrane</keyword>
<dbReference type="PANTHER" id="PTHR43124">
    <property type="entry name" value="PURINE EFFLUX PUMP PBUE"/>
    <property type="match status" value="1"/>
</dbReference>
<dbReference type="InterPro" id="IPR011701">
    <property type="entry name" value="MFS"/>
</dbReference>
<sequence>NLEIRSLLKLSDGQFGLVYSLATLTSAIILIWFGKLIDKIDLRIYTFIISLGLSFGCIGMFFLTNNLFILFLIIVSLRFFGQGAMTHTSTTTMSRYYDTNRGKAISVSEFGGMFGFITFPLMAVLLIKIFTWKLAWLFAGISILLIFIPMYFYLLKDQGSRHKEFLNKTDILSLQRNWRRRDVIVDKKFYVYLPISLVPPFVTTGLVFHQVFIATNKGWDMELLASSFIGLGIFSIVGLLLGGPLIDKINTKKAIPYYLLPMFIGIFIMMFFEHYIFIFPYMALLGLSMGLGAPFTGSLWAELYGVRNLGAIRALLHASMVCASAFSPFLLGLVIDYNFGYFSIGLFCLILIVCSSYPP</sequence>
<feature type="transmembrane region" description="Helical" evidence="6">
    <location>
        <begin position="45"/>
        <end position="63"/>
    </location>
</feature>
<feature type="transmembrane region" description="Helical" evidence="6">
    <location>
        <begin position="69"/>
        <end position="89"/>
    </location>
</feature>
<reference evidence="8" key="1">
    <citation type="submission" date="2018-05" db="EMBL/GenBank/DDBJ databases">
        <authorList>
            <person name="Lanie J.A."/>
            <person name="Ng W.-L."/>
            <person name="Kazmierczak K.M."/>
            <person name="Andrzejewski T.M."/>
            <person name="Davidsen T.M."/>
            <person name="Wayne K.J."/>
            <person name="Tettelin H."/>
            <person name="Glass J.I."/>
            <person name="Rusch D."/>
            <person name="Podicherti R."/>
            <person name="Tsui H.-C.T."/>
            <person name="Winkler M.E."/>
        </authorList>
    </citation>
    <scope>NUCLEOTIDE SEQUENCE</scope>
</reference>
<dbReference type="InterPro" id="IPR020846">
    <property type="entry name" value="MFS_dom"/>
</dbReference>
<comment type="subcellular location">
    <subcellularLocation>
        <location evidence="1">Cell membrane</location>
        <topology evidence="1">Multi-pass membrane protein</topology>
    </subcellularLocation>
</comment>
<dbReference type="GO" id="GO:0005886">
    <property type="term" value="C:plasma membrane"/>
    <property type="evidence" value="ECO:0007669"/>
    <property type="project" value="UniProtKB-SubCell"/>
</dbReference>
<feature type="transmembrane region" description="Helical" evidence="6">
    <location>
        <begin position="189"/>
        <end position="211"/>
    </location>
</feature>
<dbReference type="AlphaFoldDB" id="A0A382P302"/>
<accession>A0A382P302</accession>
<evidence type="ECO:0000256" key="1">
    <source>
        <dbReference type="ARBA" id="ARBA00004651"/>
    </source>
</evidence>
<feature type="non-terminal residue" evidence="8">
    <location>
        <position position="1"/>
    </location>
</feature>
<feature type="transmembrane region" description="Helical" evidence="6">
    <location>
        <begin position="254"/>
        <end position="272"/>
    </location>
</feature>
<evidence type="ECO:0000256" key="6">
    <source>
        <dbReference type="SAM" id="Phobius"/>
    </source>
</evidence>
<proteinExistence type="predicted"/>
<feature type="transmembrane region" description="Helical" evidence="6">
    <location>
        <begin position="110"/>
        <end position="130"/>
    </location>
</feature>
<organism evidence="8">
    <name type="scientific">marine metagenome</name>
    <dbReference type="NCBI Taxonomy" id="408172"/>
    <lineage>
        <taxon>unclassified sequences</taxon>
        <taxon>metagenomes</taxon>
        <taxon>ecological metagenomes</taxon>
    </lineage>
</organism>